<gene>
    <name evidence="3" type="ORF">ACFODW_03080</name>
</gene>
<evidence type="ECO:0000259" key="2">
    <source>
        <dbReference type="Pfam" id="PF03795"/>
    </source>
</evidence>
<comment type="caution">
    <text evidence="3">The sequence shown here is derived from an EMBL/GenBank/DDBJ whole genome shotgun (WGS) entry which is preliminary data.</text>
</comment>
<dbReference type="PANTHER" id="PTHR37828:SF1">
    <property type="entry name" value="YCII-RELATED DOMAIN-CONTAINING PROTEIN"/>
    <property type="match status" value="1"/>
</dbReference>
<dbReference type="InterPro" id="IPR011008">
    <property type="entry name" value="Dimeric_a/b-barrel"/>
</dbReference>
<name>A0ABV7A326_9BACI</name>
<feature type="domain" description="YCII-related" evidence="2">
    <location>
        <begin position="11"/>
        <end position="83"/>
    </location>
</feature>
<dbReference type="SUPFAM" id="SSF54909">
    <property type="entry name" value="Dimeric alpha+beta barrel"/>
    <property type="match status" value="1"/>
</dbReference>
<dbReference type="InterPro" id="IPR005545">
    <property type="entry name" value="YCII"/>
</dbReference>
<accession>A0ABV7A326</accession>
<proteinExistence type="inferred from homology"/>
<organism evidence="3 4">
    <name type="scientific">Virgibacillus sediminis</name>
    <dbReference type="NCBI Taxonomy" id="202260"/>
    <lineage>
        <taxon>Bacteria</taxon>
        <taxon>Bacillati</taxon>
        <taxon>Bacillota</taxon>
        <taxon>Bacilli</taxon>
        <taxon>Bacillales</taxon>
        <taxon>Bacillaceae</taxon>
        <taxon>Virgibacillus</taxon>
    </lineage>
</organism>
<evidence type="ECO:0000256" key="1">
    <source>
        <dbReference type="ARBA" id="ARBA00007689"/>
    </source>
</evidence>
<dbReference type="RefSeq" id="WP_390302795.1">
    <property type="nucleotide sequence ID" value="NZ_JBHRRZ010000003.1"/>
</dbReference>
<sequence length="88" mass="9922">MKYFAVFLPMKDEGKSKELRAAHLAYLEEKEEEGKIFAKGRFTDGTGGLVIYQAADFAEAEELAKQDPYVTSGARECEVHEWTMTLAK</sequence>
<protein>
    <submittedName>
        <fullName evidence="3">YciI family protein</fullName>
    </submittedName>
</protein>
<comment type="similarity">
    <text evidence="1">Belongs to the YciI family.</text>
</comment>
<dbReference type="Pfam" id="PF03795">
    <property type="entry name" value="YCII"/>
    <property type="match status" value="1"/>
</dbReference>
<evidence type="ECO:0000313" key="3">
    <source>
        <dbReference type="EMBL" id="MFC2947351.1"/>
    </source>
</evidence>
<reference evidence="4" key="1">
    <citation type="journal article" date="2019" name="Int. J. Syst. Evol. Microbiol.">
        <title>The Global Catalogue of Microorganisms (GCM) 10K type strain sequencing project: providing services to taxonomists for standard genome sequencing and annotation.</title>
        <authorList>
            <consortium name="The Broad Institute Genomics Platform"/>
            <consortium name="The Broad Institute Genome Sequencing Center for Infectious Disease"/>
            <person name="Wu L."/>
            <person name="Ma J."/>
        </authorList>
    </citation>
    <scope>NUCLEOTIDE SEQUENCE [LARGE SCALE GENOMIC DNA]</scope>
    <source>
        <strain evidence="4">KCTC 13193</strain>
    </source>
</reference>
<dbReference type="Proteomes" id="UP001595387">
    <property type="component" value="Unassembled WGS sequence"/>
</dbReference>
<keyword evidence="4" id="KW-1185">Reference proteome</keyword>
<dbReference type="EMBL" id="JBHRRZ010000003">
    <property type="protein sequence ID" value="MFC2947351.1"/>
    <property type="molecule type" value="Genomic_DNA"/>
</dbReference>
<dbReference type="PANTHER" id="PTHR37828">
    <property type="entry name" value="GSR2449 PROTEIN"/>
    <property type="match status" value="1"/>
</dbReference>
<dbReference type="Gene3D" id="3.30.70.1060">
    <property type="entry name" value="Dimeric alpha+beta barrel"/>
    <property type="match status" value="1"/>
</dbReference>
<evidence type="ECO:0000313" key="4">
    <source>
        <dbReference type="Proteomes" id="UP001595387"/>
    </source>
</evidence>